<name>A0A6J7HLA6_9ZZZZ</name>
<sequence length="122" mass="13713">MHPVKVSEPNSSLPSLDRLVYLMSAELQDDDLPLWEIVWHLNRLAPSASLDDKIRLSRRAVSVLVGHNDLWRGEWPGGPLAPLTQSETQTLASDEAAWHDPEHATLLVWLREEGFTEPDQSG</sequence>
<accession>A0A6J7HLA6</accession>
<proteinExistence type="predicted"/>
<organism evidence="1">
    <name type="scientific">freshwater metagenome</name>
    <dbReference type="NCBI Taxonomy" id="449393"/>
    <lineage>
        <taxon>unclassified sequences</taxon>
        <taxon>metagenomes</taxon>
        <taxon>ecological metagenomes</taxon>
    </lineage>
</organism>
<reference evidence="1" key="1">
    <citation type="submission" date="2020-05" db="EMBL/GenBank/DDBJ databases">
        <authorList>
            <person name="Chiriac C."/>
            <person name="Salcher M."/>
            <person name="Ghai R."/>
            <person name="Kavagutti S V."/>
        </authorList>
    </citation>
    <scope>NUCLEOTIDE SEQUENCE</scope>
</reference>
<gene>
    <name evidence="1" type="ORF">UFOPK3662_00598</name>
</gene>
<dbReference type="AlphaFoldDB" id="A0A6J7HLA6"/>
<evidence type="ECO:0000313" key="1">
    <source>
        <dbReference type="EMBL" id="CAB4920644.1"/>
    </source>
</evidence>
<protein>
    <submittedName>
        <fullName evidence="1">Unannotated protein</fullName>
    </submittedName>
</protein>
<dbReference type="EMBL" id="CAFBMW010000003">
    <property type="protein sequence ID" value="CAB4920644.1"/>
    <property type="molecule type" value="Genomic_DNA"/>
</dbReference>